<organism evidence="2 3">
    <name type="scientific">Cronartium quercuum f. sp. fusiforme G11</name>
    <dbReference type="NCBI Taxonomy" id="708437"/>
    <lineage>
        <taxon>Eukaryota</taxon>
        <taxon>Fungi</taxon>
        <taxon>Dikarya</taxon>
        <taxon>Basidiomycota</taxon>
        <taxon>Pucciniomycotina</taxon>
        <taxon>Pucciniomycetes</taxon>
        <taxon>Pucciniales</taxon>
        <taxon>Coleosporiaceae</taxon>
        <taxon>Cronartium</taxon>
    </lineage>
</organism>
<evidence type="ECO:0000313" key="3">
    <source>
        <dbReference type="Proteomes" id="UP000886653"/>
    </source>
</evidence>
<dbReference type="AlphaFoldDB" id="A0A9P6NAX5"/>
<proteinExistence type="predicted"/>
<sequence length="208" mass="23040">MINARSSACLPNSTSNQSLKSHKTTESHSSSKFFGPSTTNVPPAYIPPSYDYLQPPRKKTKVINGPNLEVDSLTDADADADAEGSVDDDYPSVPPKEEGVEVVEEEEEELPDAIELYRMKSSNVPDVVTVPSSSSSPEEENKVVRKRRIAIVESDDDEVTNDSDTVEVISSKPIRRIPVIEDDDDEEAVKVMSEKKKIQLKELVIERH</sequence>
<feature type="compositionally biased region" description="Acidic residues" evidence="1">
    <location>
        <begin position="72"/>
        <end position="90"/>
    </location>
</feature>
<comment type="caution">
    <text evidence="2">The sequence shown here is derived from an EMBL/GenBank/DDBJ whole genome shotgun (WGS) entry which is preliminary data.</text>
</comment>
<feature type="compositionally biased region" description="Polar residues" evidence="1">
    <location>
        <begin position="1"/>
        <end position="17"/>
    </location>
</feature>
<reference evidence="2" key="1">
    <citation type="submission" date="2013-11" db="EMBL/GenBank/DDBJ databases">
        <title>Genome sequence of the fusiform rust pathogen reveals effectors for host alternation and coevolution with pine.</title>
        <authorList>
            <consortium name="DOE Joint Genome Institute"/>
            <person name="Smith K."/>
            <person name="Pendleton A."/>
            <person name="Kubisiak T."/>
            <person name="Anderson C."/>
            <person name="Salamov A."/>
            <person name="Aerts A."/>
            <person name="Riley R."/>
            <person name="Clum A."/>
            <person name="Lindquist E."/>
            <person name="Ence D."/>
            <person name="Campbell M."/>
            <person name="Kronenberg Z."/>
            <person name="Feau N."/>
            <person name="Dhillon B."/>
            <person name="Hamelin R."/>
            <person name="Burleigh J."/>
            <person name="Smith J."/>
            <person name="Yandell M."/>
            <person name="Nelson C."/>
            <person name="Grigoriev I."/>
            <person name="Davis J."/>
        </authorList>
    </citation>
    <scope>NUCLEOTIDE SEQUENCE</scope>
    <source>
        <strain evidence="2">G11</strain>
    </source>
</reference>
<dbReference type="Proteomes" id="UP000886653">
    <property type="component" value="Unassembled WGS sequence"/>
</dbReference>
<protein>
    <submittedName>
        <fullName evidence="2">Uncharacterized protein</fullName>
    </submittedName>
</protein>
<evidence type="ECO:0000256" key="1">
    <source>
        <dbReference type="SAM" id="MobiDB-lite"/>
    </source>
</evidence>
<dbReference type="EMBL" id="MU167414">
    <property type="protein sequence ID" value="KAG0140884.1"/>
    <property type="molecule type" value="Genomic_DNA"/>
</dbReference>
<keyword evidence="3" id="KW-1185">Reference proteome</keyword>
<accession>A0A9P6NAX5</accession>
<name>A0A9P6NAX5_9BASI</name>
<evidence type="ECO:0000313" key="2">
    <source>
        <dbReference type="EMBL" id="KAG0140884.1"/>
    </source>
</evidence>
<gene>
    <name evidence="2" type="ORF">CROQUDRAFT_99503</name>
</gene>
<feature type="region of interest" description="Disordered" evidence="1">
    <location>
        <begin position="1"/>
        <end position="105"/>
    </location>
</feature>